<dbReference type="GO" id="GO:0005680">
    <property type="term" value="C:anaphase-promoting complex"/>
    <property type="evidence" value="ECO:0007669"/>
    <property type="project" value="InterPro"/>
</dbReference>
<feature type="region of interest" description="Disordered" evidence="2">
    <location>
        <begin position="117"/>
        <end position="147"/>
    </location>
</feature>
<dbReference type="PhylomeDB" id="A0A0W0DEW6"/>
<dbReference type="Pfam" id="PF10471">
    <property type="entry name" value="ANAPC_CDC26"/>
    <property type="match status" value="1"/>
</dbReference>
<dbReference type="EMBL" id="LLZZ01000178">
    <property type="protein sequence ID" value="KTA95916.1"/>
    <property type="molecule type" value="Genomic_DNA"/>
</dbReference>
<dbReference type="VEuPathDB" id="FungiDB:B1J91_J02618g"/>
<name>A0A0W0DEW6_CANGB</name>
<dbReference type="VEuPathDB" id="FungiDB:GW608_J02475"/>
<dbReference type="GO" id="GO:0031145">
    <property type="term" value="P:anaphase-promoting complex-dependent catabolic process"/>
    <property type="evidence" value="ECO:0007669"/>
    <property type="project" value="InterPro"/>
</dbReference>
<dbReference type="VEuPathDB" id="FungiDB:GWK60_J02431"/>
<protein>
    <submittedName>
        <fullName evidence="3">Uncharacterized protein</fullName>
    </submittedName>
</protein>
<reference evidence="3 4" key="1">
    <citation type="submission" date="2015-10" db="EMBL/GenBank/DDBJ databases">
        <title>Draft genomes sequences of Candida glabrata isolates 1A, 1B, 2A, 2B, 3A and 3B.</title>
        <authorList>
            <person name="Haavelsrud O.E."/>
            <person name="Gaustad P."/>
        </authorList>
    </citation>
    <scope>NUCLEOTIDE SEQUENCE [LARGE SCALE GENOMIC DNA]</scope>
    <source>
        <strain evidence="3">910700640</strain>
    </source>
</reference>
<evidence type="ECO:0000313" key="4">
    <source>
        <dbReference type="Proteomes" id="UP000054886"/>
    </source>
</evidence>
<feature type="region of interest" description="Disordered" evidence="2">
    <location>
        <begin position="44"/>
        <end position="69"/>
    </location>
</feature>
<proteinExistence type="predicted"/>
<keyword evidence="1" id="KW-0833">Ubl conjugation pathway</keyword>
<evidence type="ECO:0000256" key="2">
    <source>
        <dbReference type="SAM" id="MobiDB-lite"/>
    </source>
</evidence>
<feature type="compositionally biased region" description="Basic and acidic residues" evidence="2">
    <location>
        <begin position="51"/>
        <end position="61"/>
    </location>
</feature>
<gene>
    <name evidence="3" type="ORF">AO440_002897</name>
</gene>
<evidence type="ECO:0000256" key="1">
    <source>
        <dbReference type="ARBA" id="ARBA00022786"/>
    </source>
</evidence>
<dbReference type="InterPro" id="IPR018860">
    <property type="entry name" value="APC_suCDC26"/>
</dbReference>
<dbReference type="Proteomes" id="UP000054886">
    <property type="component" value="Unassembled WGS sequence"/>
</dbReference>
<dbReference type="AlphaFoldDB" id="A0A0W0DEW6"/>
<evidence type="ECO:0000313" key="3">
    <source>
        <dbReference type="EMBL" id="KTA95916.1"/>
    </source>
</evidence>
<accession>A0A0W0DEW6</accession>
<dbReference type="OrthoDB" id="4056532at2759"/>
<comment type="caution">
    <text evidence="3">The sequence shown here is derived from an EMBL/GenBank/DDBJ whole genome shotgun (WGS) entry which is preliminary data.</text>
</comment>
<feature type="compositionally biased region" description="Low complexity" evidence="2">
    <location>
        <begin position="117"/>
        <end position="132"/>
    </location>
</feature>
<sequence length="147" mass="16359">MIRREATTLTLSQTDINDLVDELEERKLQRIINKQRDRVLRTSTKLESGSEDTRLASRDNNDDGIALQYNNGDESLEDAVPIDSFINASPLDNKTMHRTVNFDQGLNVSLGSFAQNTTSNSNWQGNSQSGTSETEAGSTQSNPFYRG</sequence>
<feature type="compositionally biased region" description="Polar residues" evidence="2">
    <location>
        <begin position="133"/>
        <end position="147"/>
    </location>
</feature>
<organism evidence="3 4">
    <name type="scientific">Candida glabrata</name>
    <name type="common">Yeast</name>
    <name type="synonym">Torulopsis glabrata</name>
    <dbReference type="NCBI Taxonomy" id="5478"/>
    <lineage>
        <taxon>Eukaryota</taxon>
        <taxon>Fungi</taxon>
        <taxon>Dikarya</taxon>
        <taxon>Ascomycota</taxon>
        <taxon>Saccharomycotina</taxon>
        <taxon>Saccharomycetes</taxon>
        <taxon>Saccharomycetales</taxon>
        <taxon>Saccharomycetaceae</taxon>
        <taxon>Nakaseomyces</taxon>
    </lineage>
</organism>
<dbReference type="VEuPathDB" id="FungiDB:CAGL0J02618g"/>
<dbReference type="VEuPathDB" id="FungiDB:GVI51_J02453"/>